<dbReference type="NCBIfam" id="NF004123">
    <property type="entry name" value="PRK05610.1"/>
    <property type="match status" value="1"/>
</dbReference>
<evidence type="ECO:0000256" key="3">
    <source>
        <dbReference type="ARBA" id="ARBA00022884"/>
    </source>
</evidence>
<keyword evidence="5 6" id="KW-0687">Ribonucleoprotein</keyword>
<dbReference type="PRINTS" id="PR00973">
    <property type="entry name" value="RIBOSOMALS17"/>
</dbReference>
<reference evidence="7 8" key="1">
    <citation type="journal article" date="2016" name="Nat. Commun.">
        <title>Thousands of microbial genomes shed light on interconnected biogeochemical processes in an aquifer system.</title>
        <authorList>
            <person name="Anantharaman K."/>
            <person name="Brown C.T."/>
            <person name="Hug L.A."/>
            <person name="Sharon I."/>
            <person name="Castelle C.J."/>
            <person name="Probst A.J."/>
            <person name="Thomas B.C."/>
            <person name="Singh A."/>
            <person name="Wilkins M.J."/>
            <person name="Karaoz U."/>
            <person name="Brodie E.L."/>
            <person name="Williams K.H."/>
            <person name="Hubbard S.S."/>
            <person name="Banfield J.F."/>
        </authorList>
    </citation>
    <scope>NUCLEOTIDE SEQUENCE [LARGE SCALE GENOMIC DNA]</scope>
</reference>
<comment type="similarity">
    <text evidence="1 6">Belongs to the universal ribosomal protein uS17 family.</text>
</comment>
<accession>A0A1F7WPQ9</accession>
<proteinExistence type="inferred from homology"/>
<dbReference type="InterPro" id="IPR019984">
    <property type="entry name" value="Ribosomal_uS17_bact/chlr"/>
</dbReference>
<dbReference type="Gene3D" id="2.40.50.140">
    <property type="entry name" value="Nucleic acid-binding proteins"/>
    <property type="match status" value="1"/>
</dbReference>
<dbReference type="PANTHER" id="PTHR10744">
    <property type="entry name" value="40S RIBOSOMAL PROTEIN S11 FAMILY MEMBER"/>
    <property type="match status" value="1"/>
</dbReference>
<comment type="subunit">
    <text evidence="6">Part of the 30S ribosomal subunit.</text>
</comment>
<dbReference type="InterPro" id="IPR012340">
    <property type="entry name" value="NA-bd_OB-fold"/>
</dbReference>
<evidence type="ECO:0000256" key="5">
    <source>
        <dbReference type="ARBA" id="ARBA00023274"/>
    </source>
</evidence>
<comment type="function">
    <text evidence="6">One of the primary rRNA binding proteins, it binds specifically to the 5'-end of 16S ribosomal RNA.</text>
</comment>
<organism evidence="7 8">
    <name type="scientific">Candidatus Woesebacteria bacterium GWA1_42_12</name>
    <dbReference type="NCBI Taxonomy" id="1802472"/>
    <lineage>
        <taxon>Bacteria</taxon>
        <taxon>Candidatus Woeseibacteriota</taxon>
    </lineage>
</organism>
<dbReference type="AlphaFoldDB" id="A0A1F7WPQ9"/>
<dbReference type="GO" id="GO:0022627">
    <property type="term" value="C:cytosolic small ribosomal subunit"/>
    <property type="evidence" value="ECO:0007669"/>
    <property type="project" value="TreeGrafter"/>
</dbReference>
<dbReference type="Pfam" id="PF00366">
    <property type="entry name" value="Ribosomal_S17"/>
    <property type="match status" value="1"/>
</dbReference>
<dbReference type="GO" id="GO:0006412">
    <property type="term" value="P:translation"/>
    <property type="evidence" value="ECO:0007669"/>
    <property type="project" value="UniProtKB-UniRule"/>
</dbReference>
<evidence type="ECO:0000313" key="7">
    <source>
        <dbReference type="EMBL" id="OGM04772.1"/>
    </source>
</evidence>
<protein>
    <recommendedName>
        <fullName evidence="6">Small ribosomal subunit protein uS17</fullName>
    </recommendedName>
</protein>
<keyword evidence="3 6" id="KW-0694">RNA-binding</keyword>
<dbReference type="InterPro" id="IPR000266">
    <property type="entry name" value="Ribosomal_uS17"/>
</dbReference>
<dbReference type="CDD" id="cd00364">
    <property type="entry name" value="Ribosomal_uS17"/>
    <property type="match status" value="1"/>
</dbReference>
<dbReference type="PANTHER" id="PTHR10744:SF1">
    <property type="entry name" value="SMALL RIBOSOMAL SUBUNIT PROTEIN US17M"/>
    <property type="match status" value="1"/>
</dbReference>
<comment type="caution">
    <text evidence="7">The sequence shown here is derived from an EMBL/GenBank/DDBJ whole genome shotgun (WGS) entry which is preliminary data.</text>
</comment>
<evidence type="ECO:0000256" key="4">
    <source>
        <dbReference type="ARBA" id="ARBA00022980"/>
    </source>
</evidence>
<dbReference type="Proteomes" id="UP000177091">
    <property type="component" value="Unassembled WGS sequence"/>
</dbReference>
<dbReference type="GO" id="GO:0019843">
    <property type="term" value="F:rRNA binding"/>
    <property type="evidence" value="ECO:0007669"/>
    <property type="project" value="UniProtKB-UniRule"/>
</dbReference>
<dbReference type="GO" id="GO:0003735">
    <property type="term" value="F:structural constituent of ribosome"/>
    <property type="evidence" value="ECO:0007669"/>
    <property type="project" value="InterPro"/>
</dbReference>
<dbReference type="EMBL" id="MGFK01000006">
    <property type="protein sequence ID" value="OGM04772.1"/>
    <property type="molecule type" value="Genomic_DNA"/>
</dbReference>
<keyword evidence="2 6" id="KW-0699">rRNA-binding</keyword>
<evidence type="ECO:0000313" key="8">
    <source>
        <dbReference type="Proteomes" id="UP000177091"/>
    </source>
</evidence>
<evidence type="ECO:0000256" key="2">
    <source>
        <dbReference type="ARBA" id="ARBA00022730"/>
    </source>
</evidence>
<evidence type="ECO:0000256" key="1">
    <source>
        <dbReference type="ARBA" id="ARBA00010254"/>
    </source>
</evidence>
<sequence>MKIFKGRVIATNMAKTAAVEVERVVVHPIYGKRFKRAKKYLVHDEFGVGVGDEVKFVASKPYSKLKKWKIIKSPAQMKGNK</sequence>
<evidence type="ECO:0000256" key="6">
    <source>
        <dbReference type="HAMAP-Rule" id="MF_01345"/>
    </source>
</evidence>
<name>A0A1F7WPQ9_9BACT</name>
<keyword evidence="4 6" id="KW-0689">Ribosomal protein</keyword>
<gene>
    <name evidence="6" type="primary">rpsQ</name>
    <name evidence="7" type="ORF">A2112_02450</name>
</gene>
<dbReference type="HAMAP" id="MF_01345_B">
    <property type="entry name" value="Ribosomal_uS17_B"/>
    <property type="match status" value="1"/>
</dbReference>
<dbReference type="SUPFAM" id="SSF50249">
    <property type="entry name" value="Nucleic acid-binding proteins"/>
    <property type="match status" value="1"/>
</dbReference>